<evidence type="ECO:0000313" key="2">
    <source>
        <dbReference type="EMBL" id="KAJ4431015.1"/>
    </source>
</evidence>
<dbReference type="Proteomes" id="UP001148838">
    <property type="component" value="Unassembled WGS sequence"/>
</dbReference>
<proteinExistence type="predicted"/>
<gene>
    <name evidence="2" type="ORF">ANN_19608</name>
</gene>
<keyword evidence="3" id="KW-1185">Reference proteome</keyword>
<dbReference type="EMBL" id="JAJSOF020000031">
    <property type="protein sequence ID" value="KAJ4431015.1"/>
    <property type="molecule type" value="Genomic_DNA"/>
</dbReference>
<evidence type="ECO:0000256" key="1">
    <source>
        <dbReference type="SAM" id="MobiDB-lite"/>
    </source>
</evidence>
<protein>
    <submittedName>
        <fullName evidence="2">Uncharacterized protein</fullName>
    </submittedName>
</protein>
<sequence length="189" mass="22006">MWPEEINQENVLLFVTDTAPYVKQAGRTLIPIDTSCDLHSPRIPQGVRRGVGFSVDEIGDSEIVFGEMRPRIRHRLPGIHLTVGEILGKNPTRCGLLNGCQTQGYPGEHCRDTQVEQDEKEDPRLRLKDVENDLRKIGVRKGMLKESEIELAFERKKEQKRERERERERENKSLKREREDKHAREGERD</sequence>
<feature type="region of interest" description="Disordered" evidence="1">
    <location>
        <begin position="152"/>
        <end position="189"/>
    </location>
</feature>
<organism evidence="2 3">
    <name type="scientific">Periplaneta americana</name>
    <name type="common">American cockroach</name>
    <name type="synonym">Blatta americana</name>
    <dbReference type="NCBI Taxonomy" id="6978"/>
    <lineage>
        <taxon>Eukaryota</taxon>
        <taxon>Metazoa</taxon>
        <taxon>Ecdysozoa</taxon>
        <taxon>Arthropoda</taxon>
        <taxon>Hexapoda</taxon>
        <taxon>Insecta</taxon>
        <taxon>Pterygota</taxon>
        <taxon>Neoptera</taxon>
        <taxon>Polyneoptera</taxon>
        <taxon>Dictyoptera</taxon>
        <taxon>Blattodea</taxon>
        <taxon>Blattoidea</taxon>
        <taxon>Blattidae</taxon>
        <taxon>Blattinae</taxon>
        <taxon>Periplaneta</taxon>
    </lineage>
</organism>
<comment type="caution">
    <text evidence="2">The sequence shown here is derived from an EMBL/GenBank/DDBJ whole genome shotgun (WGS) entry which is preliminary data.</text>
</comment>
<reference evidence="2 3" key="1">
    <citation type="journal article" date="2022" name="Allergy">
        <title>Genome assembly and annotation of Periplaneta americana reveal a comprehensive cockroach allergen profile.</title>
        <authorList>
            <person name="Wang L."/>
            <person name="Xiong Q."/>
            <person name="Saelim N."/>
            <person name="Wang L."/>
            <person name="Nong W."/>
            <person name="Wan A.T."/>
            <person name="Shi M."/>
            <person name="Liu X."/>
            <person name="Cao Q."/>
            <person name="Hui J.H.L."/>
            <person name="Sookrung N."/>
            <person name="Leung T.F."/>
            <person name="Tungtrongchitr A."/>
            <person name="Tsui S.K.W."/>
        </authorList>
    </citation>
    <scope>NUCLEOTIDE SEQUENCE [LARGE SCALE GENOMIC DNA]</scope>
    <source>
        <strain evidence="2">PWHHKU_190912</strain>
    </source>
</reference>
<name>A0ABQ8SB02_PERAM</name>
<accession>A0ABQ8SB02</accession>
<evidence type="ECO:0000313" key="3">
    <source>
        <dbReference type="Proteomes" id="UP001148838"/>
    </source>
</evidence>